<dbReference type="EMBL" id="NAJQ01001378">
    <property type="protein sequence ID" value="TKA59905.1"/>
    <property type="molecule type" value="Genomic_DNA"/>
</dbReference>
<keyword evidence="3" id="KW-1185">Reference proteome</keyword>
<dbReference type="OrthoDB" id="5227249at2759"/>
<comment type="caution">
    <text evidence="2">The sequence shown here is derived from an EMBL/GenBank/DDBJ whole genome shotgun (WGS) entry which is preliminary data.</text>
</comment>
<accession>A0A4U0WEN9</accession>
<proteinExistence type="predicted"/>
<evidence type="ECO:0008006" key="4">
    <source>
        <dbReference type="Google" id="ProtNLM"/>
    </source>
</evidence>
<feature type="compositionally biased region" description="Basic and acidic residues" evidence="1">
    <location>
        <begin position="133"/>
        <end position="145"/>
    </location>
</feature>
<reference evidence="2 3" key="1">
    <citation type="submission" date="2017-03" db="EMBL/GenBank/DDBJ databases">
        <title>Genomes of endolithic fungi from Antarctica.</title>
        <authorList>
            <person name="Coleine C."/>
            <person name="Masonjones S."/>
            <person name="Stajich J.E."/>
        </authorList>
    </citation>
    <scope>NUCLEOTIDE SEQUENCE [LARGE SCALE GENOMIC DNA]</scope>
    <source>
        <strain evidence="2 3">CCFEE 5184</strain>
    </source>
</reference>
<gene>
    <name evidence="2" type="ORF">B0A55_11581</name>
</gene>
<evidence type="ECO:0000313" key="3">
    <source>
        <dbReference type="Proteomes" id="UP000309340"/>
    </source>
</evidence>
<name>A0A4U0WEN9_9PEZI</name>
<sequence>MDRLLAKDAILETVYTLAYSLDQLDRKGILSCFKPDTPFTFDISTVLGHPATDMTPEEYYQAAGELEAAHVKVYISAFHGLDGPDGGIAESATAYVSWNLDVELSEGKWVVSRLVVKKSALDHPGVMKKGHKRVEDGLDRTGKEE</sequence>
<dbReference type="Proteomes" id="UP000309340">
    <property type="component" value="Unassembled WGS sequence"/>
</dbReference>
<dbReference type="AlphaFoldDB" id="A0A4U0WEN9"/>
<organism evidence="2 3">
    <name type="scientific">Friedmanniomyces simplex</name>
    <dbReference type="NCBI Taxonomy" id="329884"/>
    <lineage>
        <taxon>Eukaryota</taxon>
        <taxon>Fungi</taxon>
        <taxon>Dikarya</taxon>
        <taxon>Ascomycota</taxon>
        <taxon>Pezizomycotina</taxon>
        <taxon>Dothideomycetes</taxon>
        <taxon>Dothideomycetidae</taxon>
        <taxon>Mycosphaerellales</taxon>
        <taxon>Teratosphaeriaceae</taxon>
        <taxon>Friedmanniomyces</taxon>
    </lineage>
</organism>
<feature type="region of interest" description="Disordered" evidence="1">
    <location>
        <begin position="126"/>
        <end position="145"/>
    </location>
</feature>
<protein>
    <recommendedName>
        <fullName evidence="4">SnoaL-like domain-containing protein</fullName>
    </recommendedName>
</protein>
<dbReference type="SUPFAM" id="SSF54427">
    <property type="entry name" value="NTF2-like"/>
    <property type="match status" value="1"/>
</dbReference>
<evidence type="ECO:0000256" key="1">
    <source>
        <dbReference type="SAM" id="MobiDB-lite"/>
    </source>
</evidence>
<evidence type="ECO:0000313" key="2">
    <source>
        <dbReference type="EMBL" id="TKA59905.1"/>
    </source>
</evidence>
<dbReference type="InterPro" id="IPR032710">
    <property type="entry name" value="NTF2-like_dom_sf"/>
</dbReference>